<dbReference type="SUPFAM" id="SSF46689">
    <property type="entry name" value="Homeodomain-like"/>
    <property type="match status" value="2"/>
</dbReference>
<dbReference type="Gene3D" id="1.10.10.60">
    <property type="entry name" value="Homeodomain-like"/>
    <property type="match status" value="2"/>
</dbReference>
<proteinExistence type="predicted"/>
<evidence type="ECO:0000256" key="2">
    <source>
        <dbReference type="ARBA" id="ARBA00023125"/>
    </source>
</evidence>
<evidence type="ECO:0000313" key="5">
    <source>
        <dbReference type="EMBL" id="RMX08246.1"/>
    </source>
</evidence>
<protein>
    <submittedName>
        <fullName evidence="5">AraC family transcriptional regulator</fullName>
    </submittedName>
</protein>
<dbReference type="InterPro" id="IPR053142">
    <property type="entry name" value="PchR_regulatory_protein"/>
</dbReference>
<comment type="caution">
    <text evidence="5">The sequence shown here is derived from an EMBL/GenBank/DDBJ whole genome shotgun (WGS) entry which is preliminary data.</text>
</comment>
<name>A0A3M6QYZ5_9BURK</name>
<dbReference type="GO" id="GO:0003700">
    <property type="term" value="F:DNA-binding transcription factor activity"/>
    <property type="evidence" value="ECO:0007669"/>
    <property type="project" value="InterPro"/>
</dbReference>
<dbReference type="PROSITE" id="PS01124">
    <property type="entry name" value="HTH_ARAC_FAMILY_2"/>
    <property type="match status" value="1"/>
</dbReference>
<organism evidence="5 6">
    <name type="scientific">Corticibacter populi</name>
    <dbReference type="NCBI Taxonomy" id="1550736"/>
    <lineage>
        <taxon>Bacteria</taxon>
        <taxon>Pseudomonadati</taxon>
        <taxon>Pseudomonadota</taxon>
        <taxon>Betaproteobacteria</taxon>
        <taxon>Burkholderiales</taxon>
        <taxon>Comamonadaceae</taxon>
        <taxon>Corticibacter</taxon>
    </lineage>
</organism>
<accession>A0A3M6QYZ5</accession>
<keyword evidence="6" id="KW-1185">Reference proteome</keyword>
<dbReference type="RefSeq" id="WP_122226369.1">
    <property type="nucleotide sequence ID" value="NZ_RDQO01000001.1"/>
</dbReference>
<keyword evidence="2" id="KW-0238">DNA-binding</keyword>
<gene>
    <name evidence="5" type="ORF">D8I35_03815</name>
</gene>
<dbReference type="Proteomes" id="UP000278006">
    <property type="component" value="Unassembled WGS sequence"/>
</dbReference>
<evidence type="ECO:0000259" key="4">
    <source>
        <dbReference type="PROSITE" id="PS01124"/>
    </source>
</evidence>
<reference evidence="5 6" key="1">
    <citation type="submission" date="2018-10" db="EMBL/GenBank/DDBJ databases">
        <title>Draft genome of Cortibacter populi DSM10536.</title>
        <authorList>
            <person name="Bernier A.-M."/>
            <person name="Bernard K."/>
        </authorList>
    </citation>
    <scope>NUCLEOTIDE SEQUENCE [LARGE SCALE GENOMIC DNA]</scope>
    <source>
        <strain evidence="5 6">DSM 105136</strain>
    </source>
</reference>
<evidence type="ECO:0000256" key="1">
    <source>
        <dbReference type="ARBA" id="ARBA00023015"/>
    </source>
</evidence>
<dbReference type="InterPro" id="IPR018062">
    <property type="entry name" value="HTH_AraC-typ_CS"/>
</dbReference>
<dbReference type="PROSITE" id="PS00041">
    <property type="entry name" value="HTH_ARAC_FAMILY_1"/>
    <property type="match status" value="1"/>
</dbReference>
<sequence length="345" mass="38096">MSIDPLALSRYQQYFQRVDSPFEELPTASDWRGASSTSSAVQRRYRVRAGAGAGWFDMHAFGDRMAISRLQCSFTQSRVEHYQDIPDTIRLSVVLNCDHGAHVRASEKTLAQPGDIRVRNGNPGPVLHAVVPDVMRTGLAIDLSRDMIETLGAQGCDLSHLGLPGSCSLLRADTPVALRLQTLGQRMMALHTDAHLLAKIELETLGLELMLLALKGEDLRAVTAAAGARAAAARRHWGVAVDDAIDILQSEWRHPPTIAELARRAGINACYLKEFFRQRTGMTIADYQRHLRMRHARDMLESGAYTLQQLAHACGYARTDKFSIAFRRAWGQSPSGLLGSARSAR</sequence>
<dbReference type="OrthoDB" id="185346at2"/>
<dbReference type="GO" id="GO:0043565">
    <property type="term" value="F:sequence-specific DNA binding"/>
    <property type="evidence" value="ECO:0007669"/>
    <property type="project" value="InterPro"/>
</dbReference>
<dbReference type="AlphaFoldDB" id="A0A3M6QYZ5"/>
<dbReference type="Pfam" id="PF12833">
    <property type="entry name" value="HTH_18"/>
    <property type="match status" value="1"/>
</dbReference>
<keyword evidence="3" id="KW-0804">Transcription</keyword>
<dbReference type="PANTHER" id="PTHR47893">
    <property type="entry name" value="REGULATORY PROTEIN PCHR"/>
    <property type="match status" value="1"/>
</dbReference>
<dbReference type="InterPro" id="IPR018060">
    <property type="entry name" value="HTH_AraC"/>
</dbReference>
<feature type="domain" description="HTH araC/xylS-type" evidence="4">
    <location>
        <begin position="242"/>
        <end position="340"/>
    </location>
</feature>
<evidence type="ECO:0000256" key="3">
    <source>
        <dbReference type="ARBA" id="ARBA00023163"/>
    </source>
</evidence>
<evidence type="ECO:0000313" key="6">
    <source>
        <dbReference type="Proteomes" id="UP000278006"/>
    </source>
</evidence>
<dbReference type="PANTHER" id="PTHR47893:SF1">
    <property type="entry name" value="REGULATORY PROTEIN PCHR"/>
    <property type="match status" value="1"/>
</dbReference>
<keyword evidence="1" id="KW-0805">Transcription regulation</keyword>
<dbReference type="SMART" id="SM00342">
    <property type="entry name" value="HTH_ARAC"/>
    <property type="match status" value="1"/>
</dbReference>
<dbReference type="InterPro" id="IPR009057">
    <property type="entry name" value="Homeodomain-like_sf"/>
</dbReference>
<dbReference type="EMBL" id="RDQO01000001">
    <property type="protein sequence ID" value="RMX08246.1"/>
    <property type="molecule type" value="Genomic_DNA"/>
</dbReference>